<dbReference type="AlphaFoldDB" id="V4SR36"/>
<dbReference type="KEGG" id="cic:CICLE_v10033226mg"/>
<accession>V4SR36</accession>
<name>V4SR36_CITCL</name>
<protein>
    <submittedName>
        <fullName evidence="1">Uncharacterized protein</fullName>
    </submittedName>
</protein>
<dbReference type="Proteomes" id="UP000030687">
    <property type="component" value="Unassembled WGS sequence"/>
</dbReference>
<proteinExistence type="predicted"/>
<evidence type="ECO:0000313" key="2">
    <source>
        <dbReference type="Proteomes" id="UP000030687"/>
    </source>
</evidence>
<gene>
    <name evidence="1" type="ORF">CICLE_v10033226mg</name>
</gene>
<sequence length="79" mass="9104">MYTDFQYSPSDCFKGEDLISPTYLLIEKSCPINFLGKNLRQQSIKFSCIKCFSVIFHKHLKEDQVLMCFFLTAAVVVLA</sequence>
<dbReference type="EMBL" id="KI536726">
    <property type="protein sequence ID" value="ESR50258.1"/>
    <property type="molecule type" value="Genomic_DNA"/>
</dbReference>
<organism evidence="1 2">
    <name type="scientific">Citrus clementina</name>
    <name type="common">Clementine</name>
    <name type="synonym">Citrus deliciosa x Citrus sinensis</name>
    <dbReference type="NCBI Taxonomy" id="85681"/>
    <lineage>
        <taxon>Eukaryota</taxon>
        <taxon>Viridiplantae</taxon>
        <taxon>Streptophyta</taxon>
        <taxon>Embryophyta</taxon>
        <taxon>Tracheophyta</taxon>
        <taxon>Spermatophyta</taxon>
        <taxon>Magnoliopsida</taxon>
        <taxon>eudicotyledons</taxon>
        <taxon>Gunneridae</taxon>
        <taxon>Pentapetalae</taxon>
        <taxon>rosids</taxon>
        <taxon>malvids</taxon>
        <taxon>Sapindales</taxon>
        <taxon>Rutaceae</taxon>
        <taxon>Aurantioideae</taxon>
        <taxon>Citrus</taxon>
    </lineage>
</organism>
<dbReference type="InParanoid" id="V4SR36"/>
<evidence type="ECO:0000313" key="1">
    <source>
        <dbReference type="EMBL" id="ESR50258.1"/>
    </source>
</evidence>
<reference evidence="1 2" key="1">
    <citation type="submission" date="2013-10" db="EMBL/GenBank/DDBJ databases">
        <authorList>
            <consortium name="International Citrus Genome Consortium"/>
            <person name="Jenkins J."/>
            <person name="Schmutz J."/>
            <person name="Prochnik S."/>
            <person name="Rokhsar D."/>
            <person name="Gmitter F."/>
            <person name="Ollitrault P."/>
            <person name="Machado M."/>
            <person name="Talon M."/>
            <person name="Wincker P."/>
            <person name="Jaillon O."/>
            <person name="Morgante M."/>
        </authorList>
    </citation>
    <scope>NUCLEOTIDE SEQUENCE</scope>
    <source>
        <strain evidence="2">cv. Clemenules</strain>
    </source>
</reference>
<keyword evidence="2" id="KW-1185">Reference proteome</keyword>
<dbReference type="Gramene" id="ESR50258">
    <property type="protein sequence ID" value="ESR50258"/>
    <property type="gene ID" value="CICLE_v10033226mg"/>
</dbReference>